<comment type="caution">
    <text evidence="2">The sequence shown here is derived from an EMBL/GenBank/DDBJ whole genome shotgun (WGS) entry which is preliminary data.</text>
</comment>
<evidence type="ECO:0000256" key="1">
    <source>
        <dbReference type="SAM" id="MobiDB-lite"/>
    </source>
</evidence>
<name>A0AA40FRK3_9HYME</name>
<dbReference type="AlphaFoldDB" id="A0AA40FRK3"/>
<gene>
    <name evidence="2" type="ORF">K0M31_007066</name>
</gene>
<feature type="non-terminal residue" evidence="2">
    <location>
        <position position="1"/>
    </location>
</feature>
<proteinExistence type="predicted"/>
<dbReference type="Proteomes" id="UP001177670">
    <property type="component" value="Unassembled WGS sequence"/>
</dbReference>
<feature type="region of interest" description="Disordered" evidence="1">
    <location>
        <begin position="75"/>
        <end position="105"/>
    </location>
</feature>
<evidence type="ECO:0000313" key="2">
    <source>
        <dbReference type="EMBL" id="KAK1124040.1"/>
    </source>
</evidence>
<dbReference type="EMBL" id="JAHYIQ010000019">
    <property type="protein sequence ID" value="KAK1124040.1"/>
    <property type="molecule type" value="Genomic_DNA"/>
</dbReference>
<keyword evidence="3" id="KW-1185">Reference proteome</keyword>
<reference evidence="2" key="1">
    <citation type="submission" date="2021-10" db="EMBL/GenBank/DDBJ databases">
        <title>Melipona bicolor Genome sequencing and assembly.</title>
        <authorList>
            <person name="Araujo N.S."/>
            <person name="Arias M.C."/>
        </authorList>
    </citation>
    <scope>NUCLEOTIDE SEQUENCE</scope>
    <source>
        <strain evidence="2">USP_2M_L1-L4_2017</strain>
        <tissue evidence="2">Whole body</tissue>
    </source>
</reference>
<sequence length="128" mass="14120">PGALYGACTCETASKLLEEGCAQAIRRESELESIFCIAWRCSDLPASRRSPGTVTPGHIQCTGGAPRRNIAARKPFHGETNATSGKPFSRQRPQHHARTNSTTRKASNRTIYDLILDSSHYEQMFLSK</sequence>
<accession>A0AA40FRK3</accession>
<organism evidence="2 3">
    <name type="scientific">Melipona bicolor</name>
    <dbReference type="NCBI Taxonomy" id="60889"/>
    <lineage>
        <taxon>Eukaryota</taxon>
        <taxon>Metazoa</taxon>
        <taxon>Ecdysozoa</taxon>
        <taxon>Arthropoda</taxon>
        <taxon>Hexapoda</taxon>
        <taxon>Insecta</taxon>
        <taxon>Pterygota</taxon>
        <taxon>Neoptera</taxon>
        <taxon>Endopterygota</taxon>
        <taxon>Hymenoptera</taxon>
        <taxon>Apocrita</taxon>
        <taxon>Aculeata</taxon>
        <taxon>Apoidea</taxon>
        <taxon>Anthophila</taxon>
        <taxon>Apidae</taxon>
        <taxon>Melipona</taxon>
    </lineage>
</organism>
<evidence type="ECO:0000313" key="3">
    <source>
        <dbReference type="Proteomes" id="UP001177670"/>
    </source>
</evidence>
<protein>
    <submittedName>
        <fullName evidence="2">Uncharacterized protein</fullName>
    </submittedName>
</protein>